<organism evidence="10 11">
    <name type="scientific">Jimgerdemannia flammicorona</name>
    <dbReference type="NCBI Taxonomy" id="994334"/>
    <lineage>
        <taxon>Eukaryota</taxon>
        <taxon>Fungi</taxon>
        <taxon>Fungi incertae sedis</taxon>
        <taxon>Mucoromycota</taxon>
        <taxon>Mucoromycotina</taxon>
        <taxon>Endogonomycetes</taxon>
        <taxon>Endogonales</taxon>
        <taxon>Endogonaceae</taxon>
        <taxon>Jimgerdemannia</taxon>
    </lineage>
</organism>
<dbReference type="InterPro" id="IPR023358">
    <property type="entry name" value="Peptidase_M18_dom2"/>
</dbReference>
<keyword evidence="11" id="KW-1185">Reference proteome</keyword>
<dbReference type="Pfam" id="PF02127">
    <property type="entry name" value="Peptidase_M18"/>
    <property type="match status" value="1"/>
</dbReference>
<protein>
    <submittedName>
        <fullName evidence="10">Uncharacterized protein</fullName>
    </submittedName>
</protein>
<comment type="cofactor">
    <cofactor evidence="1">
        <name>Zn(2+)</name>
        <dbReference type="ChEBI" id="CHEBI:29105"/>
    </cofactor>
</comment>
<dbReference type="GO" id="GO:0008270">
    <property type="term" value="F:zinc ion binding"/>
    <property type="evidence" value="ECO:0007669"/>
    <property type="project" value="InterPro"/>
</dbReference>
<proteinExistence type="inferred from homology"/>
<evidence type="ECO:0000256" key="5">
    <source>
        <dbReference type="ARBA" id="ARBA00022723"/>
    </source>
</evidence>
<evidence type="ECO:0000256" key="7">
    <source>
        <dbReference type="ARBA" id="ARBA00022833"/>
    </source>
</evidence>
<dbReference type="InterPro" id="IPR001948">
    <property type="entry name" value="Peptidase_M18"/>
</dbReference>
<keyword evidence="3" id="KW-0031">Aminopeptidase</keyword>
<feature type="transmembrane region" description="Helical" evidence="9">
    <location>
        <begin position="20"/>
        <end position="37"/>
    </location>
</feature>
<dbReference type="GO" id="GO:0008237">
    <property type="term" value="F:metallopeptidase activity"/>
    <property type="evidence" value="ECO:0007669"/>
    <property type="project" value="UniProtKB-KW"/>
</dbReference>
<evidence type="ECO:0000256" key="6">
    <source>
        <dbReference type="ARBA" id="ARBA00022801"/>
    </source>
</evidence>
<evidence type="ECO:0000256" key="3">
    <source>
        <dbReference type="ARBA" id="ARBA00022438"/>
    </source>
</evidence>
<comment type="similarity">
    <text evidence="2">Belongs to the peptidase M18 family.</text>
</comment>
<keyword evidence="9" id="KW-0472">Membrane</keyword>
<dbReference type="GO" id="GO:0006508">
    <property type="term" value="P:proteolysis"/>
    <property type="evidence" value="ECO:0007669"/>
    <property type="project" value="UniProtKB-KW"/>
</dbReference>
<evidence type="ECO:0000256" key="4">
    <source>
        <dbReference type="ARBA" id="ARBA00022670"/>
    </source>
</evidence>
<dbReference type="GO" id="GO:0005737">
    <property type="term" value="C:cytoplasm"/>
    <property type="evidence" value="ECO:0007669"/>
    <property type="project" value="UniProtKB-ARBA"/>
</dbReference>
<dbReference type="SUPFAM" id="SSF101821">
    <property type="entry name" value="Aminopeptidase/glucanase lid domain"/>
    <property type="match status" value="1"/>
</dbReference>
<dbReference type="GO" id="GO:0004177">
    <property type="term" value="F:aminopeptidase activity"/>
    <property type="evidence" value="ECO:0007669"/>
    <property type="project" value="UniProtKB-KW"/>
</dbReference>
<name>A0A433Q7N0_9FUNG</name>
<accession>A0A433Q7N0</accession>
<keyword evidence="6" id="KW-0378">Hydrolase</keyword>
<sequence>MLMAHTTTLSSRSIGRPFEILAVVVITYFIFFLRQAFQSHVCATSPISPILRIPTLAIHLDHTVNEAFKFNTELQLTQVTLTGLPKADVVDTRHQQESPPPSKIKDLELCLYDTQGSVIGSTHK</sequence>
<keyword evidence="8" id="KW-0482">Metalloprotease</keyword>
<keyword evidence="9" id="KW-1133">Transmembrane helix</keyword>
<comment type="caution">
    <text evidence="10">The sequence shown here is derived from an EMBL/GenBank/DDBJ whole genome shotgun (WGS) entry which is preliminary data.</text>
</comment>
<evidence type="ECO:0000256" key="2">
    <source>
        <dbReference type="ARBA" id="ARBA00008290"/>
    </source>
</evidence>
<keyword evidence="9" id="KW-0812">Transmembrane</keyword>
<reference evidence="10 11" key="1">
    <citation type="journal article" date="2018" name="New Phytol.">
        <title>Phylogenomics of Endogonaceae and evolution of mycorrhizas within Mucoromycota.</title>
        <authorList>
            <person name="Chang Y."/>
            <person name="Desiro A."/>
            <person name="Na H."/>
            <person name="Sandor L."/>
            <person name="Lipzen A."/>
            <person name="Clum A."/>
            <person name="Barry K."/>
            <person name="Grigoriev I.V."/>
            <person name="Martin F.M."/>
            <person name="Stajich J.E."/>
            <person name="Smith M.E."/>
            <person name="Bonito G."/>
            <person name="Spatafora J.W."/>
        </authorList>
    </citation>
    <scope>NUCLEOTIDE SEQUENCE [LARGE SCALE GENOMIC DNA]</scope>
    <source>
        <strain evidence="10 11">AD002</strain>
    </source>
</reference>
<gene>
    <name evidence="10" type="ORF">BC938DRAFT_471660</name>
</gene>
<evidence type="ECO:0000313" key="10">
    <source>
        <dbReference type="EMBL" id="RUS25794.1"/>
    </source>
</evidence>
<dbReference type="EMBL" id="RBNJ01012007">
    <property type="protein sequence ID" value="RUS25794.1"/>
    <property type="molecule type" value="Genomic_DNA"/>
</dbReference>
<evidence type="ECO:0000256" key="8">
    <source>
        <dbReference type="ARBA" id="ARBA00023049"/>
    </source>
</evidence>
<dbReference type="Gene3D" id="2.30.250.10">
    <property type="entry name" value="Aminopeptidase i, Domain 2"/>
    <property type="match status" value="1"/>
</dbReference>
<keyword evidence="7" id="KW-0862">Zinc</keyword>
<dbReference type="Proteomes" id="UP000274822">
    <property type="component" value="Unassembled WGS sequence"/>
</dbReference>
<evidence type="ECO:0000313" key="11">
    <source>
        <dbReference type="Proteomes" id="UP000274822"/>
    </source>
</evidence>
<evidence type="ECO:0000256" key="1">
    <source>
        <dbReference type="ARBA" id="ARBA00001947"/>
    </source>
</evidence>
<keyword evidence="4" id="KW-0645">Protease</keyword>
<evidence type="ECO:0000256" key="9">
    <source>
        <dbReference type="SAM" id="Phobius"/>
    </source>
</evidence>
<keyword evidence="5" id="KW-0479">Metal-binding</keyword>
<dbReference type="AlphaFoldDB" id="A0A433Q7N0"/>